<comment type="caution">
    <text evidence="5">The sequence shown here is derived from an EMBL/GenBank/DDBJ whole genome shotgun (WGS) entry which is preliminary data.</text>
</comment>
<dbReference type="GO" id="GO:0046653">
    <property type="term" value="P:tetrahydrofolate metabolic process"/>
    <property type="evidence" value="ECO:0007669"/>
    <property type="project" value="TreeGrafter"/>
</dbReference>
<name>A0A328Q0C5_9EURY</name>
<evidence type="ECO:0000256" key="2">
    <source>
        <dbReference type="ARBA" id="ARBA00023285"/>
    </source>
</evidence>
<dbReference type="GeneID" id="3855154"/>
<feature type="domain" description="B12-binding N-terminal" evidence="4">
    <location>
        <begin position="40"/>
        <end position="134"/>
    </location>
</feature>
<dbReference type="GO" id="GO:0008705">
    <property type="term" value="F:methionine synthase activity"/>
    <property type="evidence" value="ECO:0007669"/>
    <property type="project" value="TreeGrafter"/>
</dbReference>
<dbReference type="SUPFAM" id="SSF52242">
    <property type="entry name" value="Cobalamin (vitamin B12)-binding domain"/>
    <property type="match status" value="1"/>
</dbReference>
<dbReference type="GO" id="GO:0005829">
    <property type="term" value="C:cytosol"/>
    <property type="evidence" value="ECO:0007669"/>
    <property type="project" value="TreeGrafter"/>
</dbReference>
<dbReference type="Proteomes" id="UP000248557">
    <property type="component" value="Unassembled WGS sequence"/>
</dbReference>
<proteinExistence type="predicted"/>
<keyword evidence="2" id="KW-0170">Cobalt</keyword>
<dbReference type="OMA" id="TYELGIY"/>
<dbReference type="RefSeq" id="WP_011405805.1">
    <property type="nucleotide sequence ID" value="NZ_LR698975.1"/>
</dbReference>
<dbReference type="EMBL" id="NGJK01000012">
    <property type="protein sequence ID" value="RAP03671.1"/>
    <property type="molecule type" value="Genomic_DNA"/>
</dbReference>
<evidence type="ECO:0000259" key="4">
    <source>
        <dbReference type="PROSITE" id="PS51337"/>
    </source>
</evidence>
<dbReference type="GO" id="GO:0050667">
    <property type="term" value="P:homocysteine metabolic process"/>
    <property type="evidence" value="ECO:0007669"/>
    <property type="project" value="TreeGrafter"/>
</dbReference>
<accession>A0A328Q0C5</accession>
<dbReference type="Pfam" id="PF02310">
    <property type="entry name" value="B12-binding"/>
    <property type="match status" value="1"/>
</dbReference>
<dbReference type="InterPro" id="IPR050554">
    <property type="entry name" value="Met_Synthase/Corrinoid"/>
</dbReference>
<dbReference type="Gene3D" id="1.10.1240.10">
    <property type="entry name" value="Methionine synthase domain"/>
    <property type="match status" value="1"/>
</dbReference>
<evidence type="ECO:0000256" key="1">
    <source>
        <dbReference type="ARBA" id="ARBA00022723"/>
    </source>
</evidence>
<dbReference type="SUPFAM" id="SSF47644">
    <property type="entry name" value="Methionine synthase domain"/>
    <property type="match status" value="1"/>
</dbReference>
<feature type="domain" description="B12-binding" evidence="3">
    <location>
        <begin position="133"/>
        <end position="268"/>
    </location>
</feature>
<dbReference type="InterPro" id="IPR036724">
    <property type="entry name" value="Cobalamin-bd_sf"/>
</dbReference>
<dbReference type="GO" id="GO:0031419">
    <property type="term" value="F:cobalamin binding"/>
    <property type="evidence" value="ECO:0007669"/>
    <property type="project" value="InterPro"/>
</dbReference>
<reference evidence="5 6" key="1">
    <citation type="submission" date="2017-05" db="EMBL/GenBank/DDBJ databases">
        <title>Host range expansion of the Methanosphaera genus to humans and monogastric animals involves recent and extensive reduction in genome content.</title>
        <authorList>
            <person name="Hoedt E.C."/>
            <person name="Volmer J.G."/>
            <person name="Parks D.H."/>
            <person name="Rosewarne C.P."/>
            <person name="Denman S.E."/>
            <person name="Mcsweeney C.S."/>
            <person name="O Cuiv P."/>
            <person name="Hugenholtz P."/>
            <person name="Tyson G.W."/>
            <person name="Morrison M."/>
        </authorList>
    </citation>
    <scope>NUCLEOTIDE SEQUENCE [LARGE SCALE GENOMIC DNA]</scope>
    <source>
        <strain evidence="5 6">PA5</strain>
    </source>
</reference>
<dbReference type="Gene3D" id="3.40.50.280">
    <property type="entry name" value="Cobalamin-binding domain"/>
    <property type="match status" value="1"/>
</dbReference>
<dbReference type="GO" id="GO:0046872">
    <property type="term" value="F:metal ion binding"/>
    <property type="evidence" value="ECO:0007669"/>
    <property type="project" value="UniProtKB-KW"/>
</dbReference>
<dbReference type="SMART" id="SM01018">
    <property type="entry name" value="B12-binding_2"/>
    <property type="match status" value="1"/>
</dbReference>
<evidence type="ECO:0000313" key="5">
    <source>
        <dbReference type="EMBL" id="RAP03671.1"/>
    </source>
</evidence>
<dbReference type="AlphaFoldDB" id="A0A328Q0C5"/>
<dbReference type="NCBIfam" id="NF040669">
    <property type="entry name" value="MtaC2_Meth"/>
    <property type="match status" value="1"/>
</dbReference>
<dbReference type="InterPro" id="IPR036594">
    <property type="entry name" value="Meth_synthase_dom"/>
</dbReference>
<evidence type="ECO:0000259" key="3">
    <source>
        <dbReference type="PROSITE" id="PS51332"/>
    </source>
</evidence>
<keyword evidence="1" id="KW-0479">Metal-binding</keyword>
<dbReference type="Pfam" id="PF02607">
    <property type="entry name" value="B12-binding_2"/>
    <property type="match status" value="1"/>
</dbReference>
<dbReference type="InterPro" id="IPR006158">
    <property type="entry name" value="Cobalamin-bd"/>
</dbReference>
<organism evidence="5 6">
    <name type="scientific">Methanosphaera stadtmanae</name>
    <dbReference type="NCBI Taxonomy" id="2317"/>
    <lineage>
        <taxon>Archaea</taxon>
        <taxon>Methanobacteriati</taxon>
        <taxon>Methanobacteriota</taxon>
        <taxon>Methanomada group</taxon>
        <taxon>Methanobacteria</taxon>
        <taxon>Methanobacteriales</taxon>
        <taxon>Methanobacteriaceae</taxon>
        <taxon>Methanosphaera</taxon>
    </lineage>
</organism>
<dbReference type="CDD" id="cd02070">
    <property type="entry name" value="corrinoid_protein_B12-BD"/>
    <property type="match status" value="1"/>
</dbReference>
<dbReference type="PROSITE" id="PS51332">
    <property type="entry name" value="B12_BINDING"/>
    <property type="match status" value="1"/>
</dbReference>
<dbReference type="PANTHER" id="PTHR45833">
    <property type="entry name" value="METHIONINE SYNTHASE"/>
    <property type="match status" value="1"/>
</dbReference>
<sequence length="277" mass="30008">MDSPLEKYYGKLTDYDTIAIRYNVKIEGPALKPEDDPEVMEILPKEEGIKRTVALAVLYGDKDECDAQVEKALDAGEEPIDLINNALMKGMDGVSALYTKGEFFLPDLMLAGDAMMSGVALCEAKLGHKADSKATVCCCAVEGDPHDIGKNLIVMFLNANGYEAVDLGRDVPNTKVVEAVKENKPVLVTATALMTTTMTAFGKIIALMQEAGLDTPFGCGGGAVRRDFVEESPQTFYGVEAYHVPKIADAIVDDGKTWEDIRKEYADIVGEYVAAYS</sequence>
<dbReference type="PANTHER" id="PTHR45833:SF1">
    <property type="entry name" value="METHIONINE SYNTHASE"/>
    <property type="match status" value="1"/>
</dbReference>
<dbReference type="PROSITE" id="PS51337">
    <property type="entry name" value="B12_BINDING_NTER"/>
    <property type="match status" value="1"/>
</dbReference>
<dbReference type="InterPro" id="IPR003759">
    <property type="entry name" value="Cbl-bd_cap"/>
</dbReference>
<protein>
    <submittedName>
        <fullName evidence="5">Cobalamin-binding protein</fullName>
    </submittedName>
</protein>
<gene>
    <name evidence="5" type="ORF">CA615_00955</name>
</gene>
<evidence type="ECO:0000313" key="6">
    <source>
        <dbReference type="Proteomes" id="UP000248557"/>
    </source>
</evidence>